<organism evidence="2 3">
    <name type="scientific">Gonapodya prolifera (strain JEL478)</name>
    <name type="common">Monoblepharis prolifera</name>
    <dbReference type="NCBI Taxonomy" id="1344416"/>
    <lineage>
        <taxon>Eukaryota</taxon>
        <taxon>Fungi</taxon>
        <taxon>Fungi incertae sedis</taxon>
        <taxon>Chytridiomycota</taxon>
        <taxon>Chytridiomycota incertae sedis</taxon>
        <taxon>Monoblepharidomycetes</taxon>
        <taxon>Monoblepharidales</taxon>
        <taxon>Gonapodyaceae</taxon>
        <taxon>Gonapodya</taxon>
    </lineage>
</organism>
<evidence type="ECO:0000313" key="2">
    <source>
        <dbReference type="EMBL" id="KXS19827.1"/>
    </source>
</evidence>
<feature type="region of interest" description="Disordered" evidence="1">
    <location>
        <begin position="116"/>
        <end position="139"/>
    </location>
</feature>
<dbReference type="Proteomes" id="UP000070544">
    <property type="component" value="Unassembled WGS sequence"/>
</dbReference>
<protein>
    <submittedName>
        <fullName evidence="2">Uncharacterized protein</fullName>
    </submittedName>
</protein>
<evidence type="ECO:0000313" key="3">
    <source>
        <dbReference type="Proteomes" id="UP000070544"/>
    </source>
</evidence>
<proteinExistence type="predicted"/>
<evidence type="ECO:0000256" key="1">
    <source>
        <dbReference type="SAM" id="MobiDB-lite"/>
    </source>
</evidence>
<accession>A0A139ASW5</accession>
<gene>
    <name evidence="2" type="ORF">M427DRAFT_152287</name>
</gene>
<dbReference type="AlphaFoldDB" id="A0A139ASW5"/>
<sequence length="634" mass="70690">MGKKTARIGGIPPLESNIVTRSITAKAASQSQSSAPWLVRLPPEVLYYHLIFPYVPPETFYTVLPLVCRDFAREFSRRRIPVSISLITSQTEQAMSRNGASGQENNFDFTIGPLVDKSENSPGPWSRLPNPRENLRSNTKKPGLYVAKDIHISFQDRFHDAAPEDKEITRNGYATRPSKDFCTLYPRYWATRSGSQIFYSDDRSSDVVMRRKQWFGVSAAVRVHSHHNAHQTTPAYRQPINIANLALDSLEHHMKRSVLGLFHSLEVQYADFTFAVSLESLTRTVNPRHLVLPSPVLEDIRWEGTRLCNVRSLRLTHQNAADSDVEVGLDLEGWESLETLHVSTESDGCSVYPHLCRLIGFGGDGDWAAQNGLGTGWKSLKTLEIAAGAKSELYEALKTFRIVASFKNLSTISIENWASRTKFRPFSLSNPDTVLNDSFTSLPNHLPKLTSFGTVFYVPDRFNAIAGGEEVDGMPGIDDAIVGSYPNLRRLAIAMPPDGVRDRSGNLRAPTMTLSRWKGLGDTLRRLTPSLEELEVSKVDIDLFLREGDPDSRKVTAVPGHLAKVVEAILGAVAGGKPGAAKRGCEHLQKIRIKVKTWDWWRGPNVHVGVKLEAAKRARMMARKYGVDAETEFC</sequence>
<keyword evidence="3" id="KW-1185">Reference proteome</keyword>
<name>A0A139ASW5_GONPJ</name>
<dbReference type="OrthoDB" id="10446838at2759"/>
<dbReference type="EMBL" id="KQ965737">
    <property type="protein sequence ID" value="KXS19827.1"/>
    <property type="molecule type" value="Genomic_DNA"/>
</dbReference>
<reference evidence="2 3" key="1">
    <citation type="journal article" date="2015" name="Genome Biol. Evol.">
        <title>Phylogenomic analyses indicate that early fungi evolved digesting cell walls of algal ancestors of land plants.</title>
        <authorList>
            <person name="Chang Y."/>
            <person name="Wang S."/>
            <person name="Sekimoto S."/>
            <person name="Aerts A.L."/>
            <person name="Choi C."/>
            <person name="Clum A."/>
            <person name="LaButti K.M."/>
            <person name="Lindquist E.A."/>
            <person name="Yee Ngan C."/>
            <person name="Ohm R.A."/>
            <person name="Salamov A.A."/>
            <person name="Grigoriev I.V."/>
            <person name="Spatafora J.W."/>
            <person name="Berbee M.L."/>
        </authorList>
    </citation>
    <scope>NUCLEOTIDE SEQUENCE [LARGE SCALE GENOMIC DNA]</scope>
    <source>
        <strain evidence="2 3">JEL478</strain>
    </source>
</reference>